<dbReference type="Pfam" id="PF04079">
    <property type="entry name" value="SMC_ScpB"/>
    <property type="match status" value="1"/>
</dbReference>
<evidence type="ECO:0000256" key="1">
    <source>
        <dbReference type="ARBA" id="ARBA00022490"/>
    </source>
</evidence>
<keyword evidence="7" id="KW-1185">Reference proteome</keyword>
<gene>
    <name evidence="6" type="primary">scpB</name>
    <name evidence="6" type="ORF">VB854_25565</name>
</gene>
<dbReference type="Proteomes" id="UP001301728">
    <property type="component" value="Unassembled WGS sequence"/>
</dbReference>
<keyword evidence="4" id="KW-0131">Cell cycle</keyword>
<dbReference type="PIRSF" id="PIRSF019345">
    <property type="entry name" value="ScpB"/>
    <property type="match status" value="1"/>
</dbReference>
<dbReference type="NCBIfam" id="TIGR00281">
    <property type="entry name" value="SMC-Scp complex subunit ScpB"/>
    <property type="match status" value="1"/>
</dbReference>
<feature type="region of interest" description="Disordered" evidence="5">
    <location>
        <begin position="1"/>
        <end position="26"/>
    </location>
</feature>
<dbReference type="SUPFAM" id="SSF46785">
    <property type="entry name" value="Winged helix' DNA-binding domain"/>
    <property type="match status" value="2"/>
</dbReference>
<comment type="caution">
    <text evidence="6">The sequence shown here is derived from an EMBL/GenBank/DDBJ whole genome shotgun (WGS) entry which is preliminary data.</text>
</comment>
<keyword evidence="3" id="KW-0159">Chromosome partition</keyword>
<evidence type="ECO:0000256" key="2">
    <source>
        <dbReference type="ARBA" id="ARBA00022618"/>
    </source>
</evidence>
<sequence>MPQTLPEAAEPPATAEVPDTHETPPLDRGLLAAVEAILLSVERPIPVAKIAEPITPVLGIEVGGADVEAAITALNDEYDTQGRAFRIEPVSGGYRLMTRPEHAPVIAAMHRARATTRLSRPALETLSIIAYRQPVTRAELEAIRGVACGEVLRSLLDRKMIKIAGRAEELGRPMLYGTTPQFLDAFGLANIKDLPKPEELADRLEQSQGS</sequence>
<organism evidence="6 7">
    <name type="scientific">Limnoraphis robusta CCNP1315</name>
    <dbReference type="NCBI Taxonomy" id="3110306"/>
    <lineage>
        <taxon>Bacteria</taxon>
        <taxon>Bacillati</taxon>
        <taxon>Cyanobacteriota</taxon>
        <taxon>Cyanophyceae</taxon>
        <taxon>Oscillatoriophycideae</taxon>
        <taxon>Oscillatoriales</taxon>
        <taxon>Sirenicapillariaceae</taxon>
        <taxon>Limnoraphis</taxon>
    </lineage>
</organism>
<name>A0ABU5U539_9CYAN</name>
<keyword evidence="2" id="KW-0132">Cell division</keyword>
<feature type="compositionally biased region" description="Low complexity" evidence="5">
    <location>
        <begin position="1"/>
        <end position="17"/>
    </location>
</feature>
<evidence type="ECO:0000256" key="4">
    <source>
        <dbReference type="ARBA" id="ARBA00023306"/>
    </source>
</evidence>
<dbReference type="PANTHER" id="PTHR34298">
    <property type="entry name" value="SEGREGATION AND CONDENSATION PROTEIN B"/>
    <property type="match status" value="1"/>
</dbReference>
<evidence type="ECO:0000313" key="7">
    <source>
        <dbReference type="Proteomes" id="UP001301728"/>
    </source>
</evidence>
<accession>A0ABU5U539</accession>
<evidence type="ECO:0000256" key="5">
    <source>
        <dbReference type="SAM" id="MobiDB-lite"/>
    </source>
</evidence>
<dbReference type="InterPro" id="IPR005234">
    <property type="entry name" value="ScpB_csome_segregation"/>
</dbReference>
<reference evidence="6 7" key="1">
    <citation type="submission" date="2023-12" db="EMBL/GenBank/DDBJ databases">
        <title>Baltic Sea Cyanobacteria.</title>
        <authorList>
            <person name="Delbaje E."/>
            <person name="Fewer D.P."/>
            <person name="Shishido T.K."/>
        </authorList>
    </citation>
    <scope>NUCLEOTIDE SEQUENCE [LARGE SCALE GENOMIC DNA]</scope>
    <source>
        <strain evidence="6 7">CCNP 1315</strain>
    </source>
</reference>
<dbReference type="RefSeq" id="WP_323306999.1">
    <property type="nucleotide sequence ID" value="NZ_JAYGHT010000161.1"/>
</dbReference>
<protein>
    <submittedName>
        <fullName evidence="6">SMC-Scp complex subunit ScpB</fullName>
    </submittedName>
</protein>
<dbReference type="PANTHER" id="PTHR34298:SF2">
    <property type="entry name" value="SEGREGATION AND CONDENSATION PROTEIN B"/>
    <property type="match status" value="1"/>
</dbReference>
<evidence type="ECO:0000256" key="3">
    <source>
        <dbReference type="ARBA" id="ARBA00022829"/>
    </source>
</evidence>
<dbReference type="Gene3D" id="1.10.10.10">
    <property type="entry name" value="Winged helix-like DNA-binding domain superfamily/Winged helix DNA-binding domain"/>
    <property type="match status" value="2"/>
</dbReference>
<dbReference type="InterPro" id="IPR036388">
    <property type="entry name" value="WH-like_DNA-bd_sf"/>
</dbReference>
<evidence type="ECO:0000313" key="6">
    <source>
        <dbReference type="EMBL" id="MEA5522311.1"/>
    </source>
</evidence>
<dbReference type="InterPro" id="IPR036390">
    <property type="entry name" value="WH_DNA-bd_sf"/>
</dbReference>
<dbReference type="EMBL" id="JAYGHT010000161">
    <property type="protein sequence ID" value="MEA5522311.1"/>
    <property type="molecule type" value="Genomic_DNA"/>
</dbReference>
<proteinExistence type="predicted"/>
<keyword evidence="1" id="KW-0963">Cytoplasm</keyword>